<dbReference type="Proteomes" id="UP000218231">
    <property type="component" value="Unassembled WGS sequence"/>
</dbReference>
<evidence type="ECO:0000259" key="6">
    <source>
        <dbReference type="Pfam" id="PF24492"/>
    </source>
</evidence>
<evidence type="ECO:0000256" key="4">
    <source>
        <dbReference type="ARBA" id="ARBA00022942"/>
    </source>
</evidence>
<evidence type="ECO:0000313" key="7">
    <source>
        <dbReference type="EMBL" id="PAV63747.1"/>
    </source>
</evidence>
<dbReference type="PANTHER" id="PTHR23346:SF19">
    <property type="entry name" value="PROTEASOME ADAPTER AND SCAFFOLD PROTEIN ECM29"/>
    <property type="match status" value="1"/>
</dbReference>
<dbReference type="GO" id="GO:0060090">
    <property type="term" value="F:molecular adaptor activity"/>
    <property type="evidence" value="ECO:0007669"/>
    <property type="project" value="InterPro"/>
</dbReference>
<evidence type="ECO:0000256" key="3">
    <source>
        <dbReference type="ARBA" id="ARBA00022737"/>
    </source>
</evidence>
<keyword evidence="2" id="KW-0963">Cytoplasm</keyword>
<dbReference type="Gene3D" id="1.25.10.10">
    <property type="entry name" value="Leucine-rich Repeat Variant"/>
    <property type="match status" value="4"/>
</dbReference>
<accession>A0A2A2JQ19</accession>
<sequence>MIMNEEAETASDIASKDDFDRVYLRLAMCSSDEQLQKFTNANLVSIITFVMNNTQYTNDVGELLSHYNRRVRSNENIRFPVHKLIKIVASRNAIASNLAMVYLKYSKERMSQEEQVKLLPVYLETVAAVADDEDQANRMLLLCLPAFIALSKSDKRLWPSFSLSAPCTSRLLRFFSCILAFPSGQPDDLKAIVSAVSNGDVSYLYGLSPSEFLLIAQNYLSGSFQLTESKVAIIRVLSEEFVEELRAFPLFVLGSGAQINVVDDAAEAALKKVDMQRCVDNVDVMTELFVYFLGSAALPNQLPAQRQIRPVNMHVKQKILPFFNRSAIAATIYLNNMKVALDGLLHPTVNRIISPSLLFLIAIVESMPPAALNKLGPSLFTKIINFYKNNLLSSTVQCLVFRALSALGVRLPRLVLSDSTLIPSLFSCISSSHQDVSYSVVDTLVSYLPSFSLPEAADFLLTLRPLVSSYLSHADGKSRLVALKYAEALLAADEISLLWDILLLSGDSRDEVRKEAYRLLDCSLVKCPPTLEDLVDFIWERTKGEVVDEKGEEMQQKPNIDIGVFKTIARYIWCIADRQSGGKSKLEIAEANEEGEEWTAIAPRVTRRFRQMQDRAAHALRLCLPTLRDAADEHSLCTLLSLLHSIHSLPALPYSLSLATRQVQNFNQTSISSLLARLVAFLTPSQSSSMQFEQALSDLKTKSGCQTSYLAAARATTEQQKAELVEALLKHIESGYSTPNISLEFALGSTAHILASMKTPVKCATELIKICEQIAASRKEIFSMKMREKAIEVIGLVNSTETTDCDAQCEQLYEECVSSLLRIGEGPPQPELQLSVGAALFHSALGLHSPLRRDQFEQLEAEITLSTLPSSSQQFLSLRLPSLLDRLLLCQSSSHLHQRRAAFSWLLVVLQKVSLFSPQLYRPRLQHIQEAFCDGLTESNEFVQEISSRGLGTVYEMAGEELKKELVGTLLSAITEGRRMTTKVEKDSVVFEENELGKAPDGSSLSTYKALCDLATDMNQPDLIYKFMQLAKHNATWNSKKGAAFGFGALLEHAREELEPYFGQLVPKIFRYRYDPDTKLQNAFKGIYNALTQNKKNVMDEFADEIAKELLSMITNKEWRVRESCCLALSDLLRGHDTPYIHSRLPEIFDVVLRLKDDVKKTPPLISQFQESVRLAAERAAESVRRLIIRLSTSSNEAKSQAFLSQMLPVILNCATQSPIKVNKAFGLILIIELCKSSASQLKPHAAVLIPQLLESISDNESAVLNYLAARSNEDQLEALDDARASLARTSPMMSAVNDLLPQIDSSVLVAMQPRLSELLHSSVGVSTRSASAQFVTMLSLRAPQLLLDHRAQCDRLFHSIVPSLRDRNPSVRKQMAGTASHLAKFVSANEISNLMKTLAKDLVSDRGRLLFIISISRSEIL</sequence>
<organism evidence="7 8">
    <name type="scientific">Diploscapter pachys</name>
    <dbReference type="NCBI Taxonomy" id="2018661"/>
    <lineage>
        <taxon>Eukaryota</taxon>
        <taxon>Metazoa</taxon>
        <taxon>Ecdysozoa</taxon>
        <taxon>Nematoda</taxon>
        <taxon>Chromadorea</taxon>
        <taxon>Rhabditida</taxon>
        <taxon>Rhabditina</taxon>
        <taxon>Rhabditomorpha</taxon>
        <taxon>Rhabditoidea</taxon>
        <taxon>Rhabditidae</taxon>
        <taxon>Diploscapter</taxon>
    </lineage>
</organism>
<proteinExistence type="predicted"/>
<keyword evidence="4" id="KW-0647">Proteasome</keyword>
<dbReference type="EMBL" id="LIAE01010293">
    <property type="protein sequence ID" value="PAV63747.1"/>
    <property type="molecule type" value="Genomic_DNA"/>
</dbReference>
<reference evidence="7 8" key="1">
    <citation type="journal article" date="2017" name="Curr. Biol.">
        <title>Genome architecture and evolution of a unichromosomal asexual nematode.</title>
        <authorList>
            <person name="Fradin H."/>
            <person name="Zegar C."/>
            <person name="Gutwein M."/>
            <person name="Lucas J."/>
            <person name="Kovtun M."/>
            <person name="Corcoran D."/>
            <person name="Baugh L.R."/>
            <person name="Kiontke K."/>
            <person name="Gunsalus K."/>
            <person name="Fitch D.H."/>
            <person name="Piano F."/>
        </authorList>
    </citation>
    <scope>NUCLEOTIDE SEQUENCE [LARGE SCALE GENOMIC DNA]</scope>
    <source>
        <strain evidence="7">PF1309</strain>
    </source>
</reference>
<comment type="caution">
    <text evidence="7">The sequence shown here is derived from an EMBL/GenBank/DDBJ whole genome shotgun (WGS) entry which is preliminary data.</text>
</comment>
<dbReference type="STRING" id="2018661.A0A2A2JQ19"/>
<dbReference type="InterPro" id="IPR055443">
    <property type="entry name" value="HEAT_ECM29"/>
</dbReference>
<dbReference type="OrthoDB" id="16066at2759"/>
<dbReference type="InterPro" id="IPR011989">
    <property type="entry name" value="ARM-like"/>
</dbReference>
<dbReference type="GO" id="GO:0005634">
    <property type="term" value="C:nucleus"/>
    <property type="evidence" value="ECO:0007669"/>
    <property type="project" value="TreeGrafter"/>
</dbReference>
<keyword evidence="8" id="KW-1185">Reference proteome</keyword>
<dbReference type="GO" id="GO:0005737">
    <property type="term" value="C:cytoplasm"/>
    <property type="evidence" value="ECO:0007669"/>
    <property type="project" value="UniProtKB-SubCell"/>
</dbReference>
<evidence type="ECO:0000256" key="2">
    <source>
        <dbReference type="ARBA" id="ARBA00022490"/>
    </source>
</evidence>
<keyword evidence="3" id="KW-0677">Repeat</keyword>
<protein>
    <recommendedName>
        <fullName evidence="9">HEAT repeat-containing protein 1</fullName>
    </recommendedName>
</protein>
<name>A0A2A2JQ19_9BILA</name>
<evidence type="ECO:0000259" key="5">
    <source>
        <dbReference type="Pfam" id="PF13001"/>
    </source>
</evidence>
<evidence type="ECO:0008006" key="9">
    <source>
        <dbReference type="Google" id="ProtNLM"/>
    </source>
</evidence>
<dbReference type="GO" id="GO:0036503">
    <property type="term" value="P:ERAD pathway"/>
    <property type="evidence" value="ECO:0007669"/>
    <property type="project" value="TreeGrafter"/>
</dbReference>
<evidence type="ECO:0000256" key="1">
    <source>
        <dbReference type="ARBA" id="ARBA00004496"/>
    </source>
</evidence>
<feature type="domain" description="Proteasome adapter and scaffold protein ECM29 HEAT-repeat" evidence="6">
    <location>
        <begin position="1242"/>
        <end position="1401"/>
    </location>
</feature>
<dbReference type="SUPFAM" id="SSF48371">
    <property type="entry name" value="ARM repeat"/>
    <property type="match status" value="2"/>
</dbReference>
<dbReference type="Pfam" id="PF24492">
    <property type="entry name" value="HEAT_ECM29"/>
    <property type="match status" value="1"/>
</dbReference>
<dbReference type="Pfam" id="PF13001">
    <property type="entry name" value="ECM29_N"/>
    <property type="match status" value="1"/>
</dbReference>
<dbReference type="InterPro" id="IPR024372">
    <property type="entry name" value="Ecm29_N"/>
</dbReference>
<gene>
    <name evidence="7" type="ORF">WR25_07997</name>
</gene>
<dbReference type="PANTHER" id="PTHR23346">
    <property type="entry name" value="TRANSLATIONAL ACTIVATOR GCN1-RELATED"/>
    <property type="match status" value="1"/>
</dbReference>
<evidence type="ECO:0000313" key="8">
    <source>
        <dbReference type="Proteomes" id="UP000218231"/>
    </source>
</evidence>
<dbReference type="GO" id="GO:0000502">
    <property type="term" value="C:proteasome complex"/>
    <property type="evidence" value="ECO:0007669"/>
    <property type="project" value="UniProtKB-KW"/>
</dbReference>
<comment type="subcellular location">
    <subcellularLocation>
        <location evidence="1">Cytoplasm</location>
    </subcellularLocation>
</comment>
<feature type="domain" description="Proteasome component Ecm29 N-terminal" evidence="5">
    <location>
        <begin position="20"/>
        <end position="497"/>
    </location>
</feature>
<dbReference type="InterPro" id="IPR016024">
    <property type="entry name" value="ARM-type_fold"/>
</dbReference>
<dbReference type="GO" id="GO:0043248">
    <property type="term" value="P:proteasome assembly"/>
    <property type="evidence" value="ECO:0007669"/>
    <property type="project" value="InterPro"/>
</dbReference>